<dbReference type="GO" id="GO:0003677">
    <property type="term" value="F:DNA binding"/>
    <property type="evidence" value="ECO:0007669"/>
    <property type="project" value="UniProtKB-KW"/>
</dbReference>
<keyword evidence="1" id="KW-0479">Metal-binding</keyword>
<dbReference type="AlphaFoldDB" id="A0A179FE49"/>
<dbReference type="GeneID" id="28851766"/>
<evidence type="ECO:0000256" key="1">
    <source>
        <dbReference type="ARBA" id="ARBA00022723"/>
    </source>
</evidence>
<dbReference type="PANTHER" id="PTHR36206:SF13">
    <property type="entry name" value="TRANSCRIPTIONAL REGULATORY PROTEIN MOC3"/>
    <property type="match status" value="1"/>
</dbReference>
<reference evidence="7 8" key="1">
    <citation type="journal article" date="2016" name="PLoS Pathog.">
        <title>Biosynthesis of antibiotic leucinostatins in bio-control fungus Purpureocillium lilacinum and their inhibition on phytophthora revealed by genome mining.</title>
        <authorList>
            <person name="Wang G."/>
            <person name="Liu Z."/>
            <person name="Lin R."/>
            <person name="Li E."/>
            <person name="Mao Z."/>
            <person name="Ling J."/>
            <person name="Yang Y."/>
            <person name="Yin W.B."/>
            <person name="Xie B."/>
        </authorList>
    </citation>
    <scope>NUCLEOTIDE SEQUENCE [LARGE SCALE GENOMIC DNA]</scope>
    <source>
        <strain evidence="7">170</strain>
    </source>
</reference>
<dbReference type="GO" id="GO:0008270">
    <property type="term" value="F:zinc ion binding"/>
    <property type="evidence" value="ECO:0007669"/>
    <property type="project" value="InterPro"/>
</dbReference>
<sequence>MPPTMEQANSNLQTTQCRRFKRQNQWSNLHTRGENDGPQRQKQDVLLAGTDAPLARRIKCDESKPFCRRCLSLGRTCKYISTNGLIDESEVVIPLEQPLHVSPRPKGVDSNPRETQIFDLLRTLTVHQLIGPFGQTYQAFWTVDALLATQAYPAIWHASLALSAMHHRMRLGKSEADQLLAKQYYTFSLTQYNISIRHLVDLTSKAHLSYFDKETVLFASILYVGICCAQRNTKDTKQAIAHIQNMLPLFYRWKFWELSPTSPGSSHTGRLHHDTLVQIIQYLEYQFDEFSDNFPGGLSRDLDRASTEPFKSVAEAYVEYVPLHYGTWICGGCPHPRRDDELQVRPFRDVKLDYARRLRSWKMRFRTLERRAEFERQDLHSIRLLRLLCDFEDIPRALYKEPKTETYWRHQHKFERLVDEAEALLQEAEGVMDLDTSSPVFSYSVNVCSVLRPLGIFCCNLRVRRRVIALLKRYPQRDLIWDGTLHTMFLEARVELEQGSLMRPVKEDDGVCGCVDAMFVCRFHRCSGGYNFLEAGGVEYTLRTGLDREQNKPGTVIRVTWD</sequence>
<dbReference type="OrthoDB" id="3145928at2759"/>
<accession>A0A179FE49</accession>
<gene>
    <name evidence="7" type="ORF">VFPPC_09194</name>
</gene>
<proteinExistence type="predicted"/>
<evidence type="ECO:0000256" key="3">
    <source>
        <dbReference type="ARBA" id="ARBA00023015"/>
    </source>
</evidence>
<dbReference type="GO" id="GO:0000981">
    <property type="term" value="F:DNA-binding transcription factor activity, RNA polymerase II-specific"/>
    <property type="evidence" value="ECO:0007669"/>
    <property type="project" value="InterPro"/>
</dbReference>
<evidence type="ECO:0000256" key="4">
    <source>
        <dbReference type="ARBA" id="ARBA00023125"/>
    </source>
</evidence>
<comment type="caution">
    <text evidence="7">The sequence shown here is derived from an EMBL/GenBank/DDBJ whole genome shotgun (WGS) entry which is preliminary data.</text>
</comment>
<dbReference type="CDD" id="cd00067">
    <property type="entry name" value="GAL4"/>
    <property type="match status" value="1"/>
</dbReference>
<keyword evidence="8" id="KW-1185">Reference proteome</keyword>
<name>A0A179FE49_METCM</name>
<evidence type="ECO:0000313" key="8">
    <source>
        <dbReference type="Proteomes" id="UP000078397"/>
    </source>
</evidence>
<evidence type="ECO:0000256" key="2">
    <source>
        <dbReference type="ARBA" id="ARBA00022833"/>
    </source>
</evidence>
<dbReference type="InterPro" id="IPR001138">
    <property type="entry name" value="Zn2Cys6_DnaBD"/>
</dbReference>
<dbReference type="RefSeq" id="XP_018140919.1">
    <property type="nucleotide sequence ID" value="XM_018287772.1"/>
</dbReference>
<evidence type="ECO:0000256" key="5">
    <source>
        <dbReference type="ARBA" id="ARBA00023163"/>
    </source>
</evidence>
<keyword evidence="4" id="KW-0238">DNA-binding</keyword>
<evidence type="ECO:0000313" key="7">
    <source>
        <dbReference type="EMBL" id="OAQ63339.1"/>
    </source>
</evidence>
<evidence type="ECO:0000256" key="6">
    <source>
        <dbReference type="ARBA" id="ARBA00023242"/>
    </source>
</evidence>
<dbReference type="Gene3D" id="4.10.240.10">
    <property type="entry name" value="Zn(2)-C6 fungal-type DNA-binding domain"/>
    <property type="match status" value="1"/>
</dbReference>
<keyword evidence="6" id="KW-0539">Nucleus</keyword>
<dbReference type="PANTHER" id="PTHR36206">
    <property type="entry name" value="ASPERCRYPTIN BIOSYNTHESIS CLUSTER-SPECIFIC TRANSCRIPTION REGULATOR ATNN-RELATED"/>
    <property type="match status" value="1"/>
</dbReference>
<dbReference type="SUPFAM" id="SSF57701">
    <property type="entry name" value="Zn2/Cys6 DNA-binding domain"/>
    <property type="match status" value="1"/>
</dbReference>
<dbReference type="InterPro" id="IPR036864">
    <property type="entry name" value="Zn2-C6_fun-type_DNA-bd_sf"/>
</dbReference>
<keyword evidence="3" id="KW-0805">Transcription regulation</keyword>
<keyword evidence="2" id="KW-0862">Zinc</keyword>
<dbReference type="KEGG" id="pchm:VFPPC_09194"/>
<dbReference type="InterPro" id="IPR052360">
    <property type="entry name" value="Transcr_Regulatory_Proteins"/>
</dbReference>
<organism evidence="7 8">
    <name type="scientific">Pochonia chlamydosporia 170</name>
    <dbReference type="NCBI Taxonomy" id="1380566"/>
    <lineage>
        <taxon>Eukaryota</taxon>
        <taxon>Fungi</taxon>
        <taxon>Dikarya</taxon>
        <taxon>Ascomycota</taxon>
        <taxon>Pezizomycotina</taxon>
        <taxon>Sordariomycetes</taxon>
        <taxon>Hypocreomycetidae</taxon>
        <taxon>Hypocreales</taxon>
        <taxon>Clavicipitaceae</taxon>
        <taxon>Pochonia</taxon>
    </lineage>
</organism>
<protein>
    <submittedName>
        <fullName evidence="7">C6 zinc finger domain-containing protein</fullName>
    </submittedName>
</protein>
<keyword evidence="5" id="KW-0804">Transcription</keyword>
<dbReference type="Proteomes" id="UP000078397">
    <property type="component" value="Unassembled WGS sequence"/>
</dbReference>
<dbReference type="EMBL" id="LSBJ02000006">
    <property type="protein sequence ID" value="OAQ63339.1"/>
    <property type="molecule type" value="Genomic_DNA"/>
</dbReference>